<keyword evidence="1" id="KW-0472">Membrane</keyword>
<reference evidence="3" key="3">
    <citation type="submission" date="2018-08" db="UniProtKB">
        <authorList>
            <consortium name="EnsemblPlants"/>
        </authorList>
    </citation>
    <scope>IDENTIFICATION</scope>
    <source>
        <strain evidence="3">cv. Bd21</strain>
    </source>
</reference>
<accession>A0A2K2DTR9</accession>
<evidence type="ECO:0000313" key="3">
    <source>
        <dbReference type="EnsemblPlants" id="PNT77683"/>
    </source>
</evidence>
<evidence type="ECO:0000313" key="2">
    <source>
        <dbReference type="EMBL" id="PNT77683.1"/>
    </source>
</evidence>
<dbReference type="InParanoid" id="A0A2K2DTR9"/>
<dbReference type="EMBL" id="CM000880">
    <property type="protein sequence ID" value="PNT77683.1"/>
    <property type="molecule type" value="Genomic_DNA"/>
</dbReference>
<keyword evidence="1" id="KW-1133">Transmembrane helix</keyword>
<protein>
    <submittedName>
        <fullName evidence="2 3">Uncharacterized protein</fullName>
    </submittedName>
</protein>
<reference evidence="2" key="2">
    <citation type="submission" date="2017-06" db="EMBL/GenBank/DDBJ databases">
        <title>WGS assembly of Brachypodium distachyon.</title>
        <authorList>
            <consortium name="The International Brachypodium Initiative"/>
            <person name="Lucas S."/>
            <person name="Harmon-Smith M."/>
            <person name="Lail K."/>
            <person name="Tice H."/>
            <person name="Grimwood J."/>
            <person name="Bruce D."/>
            <person name="Barry K."/>
            <person name="Shu S."/>
            <person name="Lindquist E."/>
            <person name="Wang M."/>
            <person name="Pitluck S."/>
            <person name="Vogel J.P."/>
            <person name="Garvin D.F."/>
            <person name="Mockler T.C."/>
            <person name="Schmutz J."/>
            <person name="Rokhsar D."/>
            <person name="Bevan M.W."/>
        </authorList>
    </citation>
    <scope>NUCLEOTIDE SEQUENCE</scope>
    <source>
        <strain evidence="2">Bd21</strain>
    </source>
</reference>
<name>A0A2K2DTR9_BRADI</name>
<dbReference type="Proteomes" id="UP000008810">
    <property type="component" value="Chromosome 1"/>
</dbReference>
<proteinExistence type="predicted"/>
<keyword evidence="1" id="KW-0812">Transmembrane</keyword>
<evidence type="ECO:0000313" key="4">
    <source>
        <dbReference type="Proteomes" id="UP000008810"/>
    </source>
</evidence>
<dbReference type="AlphaFoldDB" id="A0A2K2DTR9"/>
<feature type="transmembrane region" description="Helical" evidence="1">
    <location>
        <begin position="80"/>
        <end position="100"/>
    </location>
</feature>
<evidence type="ECO:0000256" key="1">
    <source>
        <dbReference type="SAM" id="Phobius"/>
    </source>
</evidence>
<reference evidence="2 3" key="1">
    <citation type="journal article" date="2010" name="Nature">
        <title>Genome sequencing and analysis of the model grass Brachypodium distachyon.</title>
        <authorList>
            <consortium name="International Brachypodium Initiative"/>
        </authorList>
    </citation>
    <scope>NUCLEOTIDE SEQUENCE [LARGE SCALE GENOMIC DNA]</scope>
    <source>
        <strain evidence="2 3">Bd21</strain>
    </source>
</reference>
<dbReference type="EnsemblPlants" id="PNT77683">
    <property type="protein sequence ID" value="PNT77683"/>
    <property type="gene ID" value="BRADI_1g66921v3"/>
</dbReference>
<sequence>MVWYYTESKNPSDPSETAMVKVTTVESSSGDFSSTSSSPPDLRLPRDRRLCLRAAGGVPRCRVRVLGPWRRSARDRRSPFWMLLLCAALLLAVALAYGYLNDDVCTVATVAAVGARARQGACGDRKKQKGRAGLSCGTAGARALCSWIIRSSPMLSSTWDLSSWSIGRPLLSYSMFSQAVLQNYHSIPLSL</sequence>
<keyword evidence="4" id="KW-1185">Reference proteome</keyword>
<gene>
    <name evidence="2" type="ORF">BRADI_1g66921v3</name>
</gene>
<dbReference type="Gramene" id="PNT77683">
    <property type="protein sequence ID" value="PNT77683"/>
    <property type="gene ID" value="BRADI_1g66921v3"/>
</dbReference>
<organism evidence="2">
    <name type="scientific">Brachypodium distachyon</name>
    <name type="common">Purple false brome</name>
    <name type="synonym">Trachynia distachya</name>
    <dbReference type="NCBI Taxonomy" id="15368"/>
    <lineage>
        <taxon>Eukaryota</taxon>
        <taxon>Viridiplantae</taxon>
        <taxon>Streptophyta</taxon>
        <taxon>Embryophyta</taxon>
        <taxon>Tracheophyta</taxon>
        <taxon>Spermatophyta</taxon>
        <taxon>Magnoliopsida</taxon>
        <taxon>Liliopsida</taxon>
        <taxon>Poales</taxon>
        <taxon>Poaceae</taxon>
        <taxon>BOP clade</taxon>
        <taxon>Pooideae</taxon>
        <taxon>Stipodae</taxon>
        <taxon>Brachypodieae</taxon>
        <taxon>Brachypodium</taxon>
    </lineage>
</organism>